<proteinExistence type="predicted"/>
<evidence type="ECO:0000313" key="2">
    <source>
        <dbReference type="Proteomes" id="UP001159405"/>
    </source>
</evidence>
<feature type="non-terminal residue" evidence="1">
    <location>
        <position position="1"/>
    </location>
</feature>
<dbReference type="Proteomes" id="UP001159405">
    <property type="component" value="Unassembled WGS sequence"/>
</dbReference>
<gene>
    <name evidence="1" type="ORF">PLOB_00043199</name>
</gene>
<dbReference type="EMBL" id="CALNXK010000070">
    <property type="protein sequence ID" value="CAH3143043.1"/>
    <property type="molecule type" value="Genomic_DNA"/>
</dbReference>
<accession>A0ABN8PG03</accession>
<evidence type="ECO:0000313" key="1">
    <source>
        <dbReference type="EMBL" id="CAH3143043.1"/>
    </source>
</evidence>
<reference evidence="1 2" key="1">
    <citation type="submission" date="2022-05" db="EMBL/GenBank/DDBJ databases">
        <authorList>
            <consortium name="Genoscope - CEA"/>
            <person name="William W."/>
        </authorList>
    </citation>
    <scope>NUCLEOTIDE SEQUENCE [LARGE SCALE GENOMIC DNA]</scope>
</reference>
<comment type="caution">
    <text evidence="1">The sequence shown here is derived from an EMBL/GenBank/DDBJ whole genome shotgun (WGS) entry which is preliminary data.</text>
</comment>
<keyword evidence="2" id="KW-1185">Reference proteome</keyword>
<sequence length="84" mass="9610">TSVEGPHGVPSSKTISGTRMILEALKEFNFCYQFPAALEETLKRISYCGFTCFTSRYSYYDDPDGMFVFKVIHKVPSPVEQRRC</sequence>
<organism evidence="1 2">
    <name type="scientific">Porites lobata</name>
    <dbReference type="NCBI Taxonomy" id="104759"/>
    <lineage>
        <taxon>Eukaryota</taxon>
        <taxon>Metazoa</taxon>
        <taxon>Cnidaria</taxon>
        <taxon>Anthozoa</taxon>
        <taxon>Hexacorallia</taxon>
        <taxon>Scleractinia</taxon>
        <taxon>Fungiina</taxon>
        <taxon>Poritidae</taxon>
        <taxon>Porites</taxon>
    </lineage>
</organism>
<name>A0ABN8PG03_9CNID</name>
<protein>
    <submittedName>
        <fullName evidence="1">Uncharacterized protein</fullName>
    </submittedName>
</protein>